<feature type="chain" id="PRO_5028192785" evidence="2">
    <location>
        <begin position="40"/>
        <end position="382"/>
    </location>
</feature>
<dbReference type="Pfam" id="PF16027">
    <property type="entry name" value="DUF4786"/>
    <property type="match status" value="1"/>
</dbReference>
<sequence length="382" mass="42831">MCASRTVTATATAMATVKSPNWSWLCLCCFVCLAALAQGSDIGGSGGSGSNSGSFSAKSLAMATSATLKDATHMYKIKRQDKYQQQHQKQQLRADVLATPLAGATKQQQQQQQQQPLTRGAHGLNKKMLNKMGFMKVKAPNSHNRKRLAVESRRHASRDDSHMFIIKLPPNLHYYTSPNGVKNALDVAHKPQKQQQQQQQQQEQQQSKQSQQQQHPHQMSNSIHDNNALPMEATKATKATEATEASALKANGKKVLFPFSSNGRPGRIYHWNLPVLKQALHKKPHFAHVSADDRNRLLDIENIPTWRKPWENETVEKSFSAGSGKSKYRKSLKQKSPTYYAPSQAVNKQSFHKYFAGNGKPKGFYVIKEHQTKPQFYQNIIS</sequence>
<evidence type="ECO:0000256" key="2">
    <source>
        <dbReference type="SAM" id="SignalP"/>
    </source>
</evidence>
<accession>A0A6P8XN91</accession>
<dbReference type="GO" id="GO:0003713">
    <property type="term" value="F:transcription coactivator activity"/>
    <property type="evidence" value="ECO:0007669"/>
    <property type="project" value="TreeGrafter"/>
</dbReference>
<dbReference type="GO" id="GO:0016592">
    <property type="term" value="C:mediator complex"/>
    <property type="evidence" value="ECO:0007669"/>
    <property type="project" value="TreeGrafter"/>
</dbReference>
<evidence type="ECO:0000313" key="4">
    <source>
        <dbReference type="RefSeq" id="XP_034118036.1"/>
    </source>
</evidence>
<keyword evidence="2" id="KW-0732">Signal</keyword>
<reference evidence="4" key="1">
    <citation type="submission" date="2025-08" db="UniProtKB">
        <authorList>
            <consortium name="RefSeq"/>
        </authorList>
    </citation>
    <scope>IDENTIFICATION</scope>
    <source>
        <strain evidence="4">15112-1751.03</strain>
        <tissue evidence="4">Whole Adult</tissue>
    </source>
</reference>
<keyword evidence="3" id="KW-1185">Reference proteome</keyword>
<feature type="compositionally biased region" description="Basic and acidic residues" evidence="1">
    <location>
        <begin position="148"/>
        <end position="158"/>
    </location>
</feature>
<protein>
    <submittedName>
        <fullName evidence="4">Myb-like protein AA</fullName>
    </submittedName>
</protein>
<dbReference type="PANTHER" id="PTHR46007:SF12">
    <property type="entry name" value="C2H2-TYPE DOMAIN-CONTAINING PROTEIN-RELATED"/>
    <property type="match status" value="1"/>
</dbReference>
<name>A0A6P8XN91_DROAB</name>
<dbReference type="OrthoDB" id="6609132at2759"/>
<feature type="compositionally biased region" description="Low complexity" evidence="1">
    <location>
        <begin position="193"/>
        <end position="218"/>
    </location>
</feature>
<dbReference type="GeneID" id="117576967"/>
<feature type="signal peptide" evidence="2">
    <location>
        <begin position="1"/>
        <end position="39"/>
    </location>
</feature>
<evidence type="ECO:0000256" key="1">
    <source>
        <dbReference type="SAM" id="MobiDB-lite"/>
    </source>
</evidence>
<dbReference type="GO" id="GO:0045944">
    <property type="term" value="P:positive regulation of transcription by RNA polymerase II"/>
    <property type="evidence" value="ECO:0007669"/>
    <property type="project" value="TreeGrafter"/>
</dbReference>
<feature type="region of interest" description="Disordered" evidence="1">
    <location>
        <begin position="136"/>
        <end position="158"/>
    </location>
</feature>
<organism evidence="3 4">
    <name type="scientific">Drosophila albomicans</name>
    <name type="common">Fruit fly</name>
    <dbReference type="NCBI Taxonomy" id="7291"/>
    <lineage>
        <taxon>Eukaryota</taxon>
        <taxon>Metazoa</taxon>
        <taxon>Ecdysozoa</taxon>
        <taxon>Arthropoda</taxon>
        <taxon>Hexapoda</taxon>
        <taxon>Insecta</taxon>
        <taxon>Pterygota</taxon>
        <taxon>Neoptera</taxon>
        <taxon>Endopterygota</taxon>
        <taxon>Diptera</taxon>
        <taxon>Brachycera</taxon>
        <taxon>Muscomorpha</taxon>
        <taxon>Ephydroidea</taxon>
        <taxon>Drosophilidae</taxon>
        <taxon>Drosophila</taxon>
    </lineage>
</organism>
<dbReference type="Proteomes" id="UP000515160">
    <property type="component" value="Chromosome 2R"/>
</dbReference>
<gene>
    <name evidence="4" type="primary">LOC117576967</name>
</gene>
<feature type="region of interest" description="Disordered" evidence="1">
    <location>
        <begin position="188"/>
        <end position="225"/>
    </location>
</feature>
<dbReference type="InterPro" id="IPR051647">
    <property type="entry name" value="Mediator_comp_sub12"/>
</dbReference>
<evidence type="ECO:0000313" key="3">
    <source>
        <dbReference type="Proteomes" id="UP000515160"/>
    </source>
</evidence>
<dbReference type="AlphaFoldDB" id="A0A6P8XN91"/>
<proteinExistence type="predicted"/>
<dbReference type="RefSeq" id="XP_034118036.1">
    <property type="nucleotide sequence ID" value="XM_034262145.2"/>
</dbReference>
<dbReference type="PANTHER" id="PTHR46007">
    <property type="entry name" value="MEDIATOR OF RNA POLYMERASE II TRANSCRIPTION SUBUNIT 12"/>
    <property type="match status" value="1"/>
</dbReference>
<dbReference type="InterPro" id="IPR031983">
    <property type="entry name" value="DUF4786"/>
</dbReference>